<keyword evidence="4" id="KW-0378">Hydrolase</keyword>
<comment type="caution">
    <text evidence="7">The sequence shown here is derived from an EMBL/GenBank/DDBJ whole genome shotgun (WGS) entry which is preliminary data.</text>
</comment>
<evidence type="ECO:0000313" key="7">
    <source>
        <dbReference type="EMBL" id="KAF7422499.1"/>
    </source>
</evidence>
<keyword evidence="2" id="KW-0645">Protease</keyword>
<dbReference type="GO" id="GO:0008239">
    <property type="term" value="F:dipeptidyl-peptidase activity"/>
    <property type="evidence" value="ECO:0007669"/>
    <property type="project" value="TreeGrafter"/>
</dbReference>
<keyword evidence="8" id="KW-1185">Reference proteome</keyword>
<proteinExistence type="inferred from homology"/>
<name>A0A8H6ZN71_PLEOS</name>
<evidence type="ECO:0000256" key="1">
    <source>
        <dbReference type="ARBA" id="ARBA00011079"/>
    </source>
</evidence>
<dbReference type="Proteomes" id="UP000623687">
    <property type="component" value="Unassembled WGS sequence"/>
</dbReference>
<evidence type="ECO:0000256" key="3">
    <source>
        <dbReference type="ARBA" id="ARBA00022729"/>
    </source>
</evidence>
<dbReference type="InterPro" id="IPR029058">
    <property type="entry name" value="AB_hydrolase_fold"/>
</dbReference>
<keyword evidence="5" id="KW-0325">Glycoprotein</keyword>
<gene>
    <name evidence="7" type="ORF">PC9H_010655</name>
</gene>
<reference evidence="7" key="1">
    <citation type="submission" date="2019-07" db="EMBL/GenBank/DDBJ databases">
        <authorList>
            <person name="Palmer J.M."/>
        </authorList>
    </citation>
    <scope>NUCLEOTIDE SEQUENCE</scope>
    <source>
        <strain evidence="7">PC9</strain>
    </source>
</reference>
<keyword evidence="3 6" id="KW-0732">Signal</keyword>
<dbReference type="SUPFAM" id="SSF53474">
    <property type="entry name" value="alpha/beta-Hydrolases"/>
    <property type="match status" value="1"/>
</dbReference>
<dbReference type="VEuPathDB" id="FungiDB:PC9H_010655"/>
<dbReference type="EMBL" id="JACETU010000008">
    <property type="protein sequence ID" value="KAF7422499.1"/>
    <property type="molecule type" value="Genomic_DNA"/>
</dbReference>
<dbReference type="PANTHER" id="PTHR11010:SF117">
    <property type="entry name" value="SERINE PROTEASE 16"/>
    <property type="match status" value="1"/>
</dbReference>
<evidence type="ECO:0000256" key="4">
    <source>
        <dbReference type="ARBA" id="ARBA00022801"/>
    </source>
</evidence>
<protein>
    <recommendedName>
        <fullName evidence="9">Peptidase S28</fullName>
    </recommendedName>
</protein>
<dbReference type="GeneID" id="59380473"/>
<dbReference type="InterPro" id="IPR008758">
    <property type="entry name" value="Peptidase_S28"/>
</dbReference>
<accession>A0A8H6ZN71</accession>
<dbReference type="Pfam" id="PF05577">
    <property type="entry name" value="Peptidase_S28"/>
    <property type="match status" value="1"/>
</dbReference>
<organism evidence="7 8">
    <name type="scientific">Pleurotus ostreatus</name>
    <name type="common">Oyster mushroom</name>
    <name type="synonym">White-rot fungus</name>
    <dbReference type="NCBI Taxonomy" id="5322"/>
    <lineage>
        <taxon>Eukaryota</taxon>
        <taxon>Fungi</taxon>
        <taxon>Dikarya</taxon>
        <taxon>Basidiomycota</taxon>
        <taxon>Agaricomycotina</taxon>
        <taxon>Agaricomycetes</taxon>
        <taxon>Agaricomycetidae</taxon>
        <taxon>Agaricales</taxon>
        <taxon>Pleurotineae</taxon>
        <taxon>Pleurotaceae</taxon>
        <taxon>Pleurotus</taxon>
    </lineage>
</organism>
<comment type="similarity">
    <text evidence="1">Belongs to the peptidase S28 family.</text>
</comment>
<evidence type="ECO:0000313" key="8">
    <source>
        <dbReference type="Proteomes" id="UP000623687"/>
    </source>
</evidence>
<dbReference type="GO" id="GO:0006508">
    <property type="term" value="P:proteolysis"/>
    <property type="evidence" value="ECO:0007669"/>
    <property type="project" value="UniProtKB-KW"/>
</dbReference>
<evidence type="ECO:0000256" key="6">
    <source>
        <dbReference type="SAM" id="SignalP"/>
    </source>
</evidence>
<dbReference type="GO" id="GO:0070008">
    <property type="term" value="F:serine-type exopeptidase activity"/>
    <property type="evidence" value="ECO:0007669"/>
    <property type="project" value="InterPro"/>
</dbReference>
<sequence>MPIWPPQHRLTMKIAIAILASSLVSTGFGLESSPNLVRVLGPQAVNLWRLDAEAKAKTLGNAALRVQDSNESLNPLAEFPVQVFEQPLDHFGGVNGTFNQRYWVNSRHFTSGGPVIVLDGGETSGEDRLQFLDTGIVEILAKATGGLGVVLEHRYYGESIPVPDFSTDNLRFLSNEQAAADSANFMANVKFEGIKDDLTAPKTPWIYYGGSYAGARAAHMKILYPDLVFGAIASSGVTHAALSNWQYMDIIRRAADPTCMRNIEQSIRIVDTILTTRVFARPLKGLFGLADLEHDVDFVSTIESPLGSWQSKNWNPAIGSTRFDTFCAAVNTAPEGMANFTDLPFGARERLVHITDGSALISPSRIMLNTLKTTLLPAAVPPSRSASEPLTIPNTKLSGSIKTGGFGLSKSALNGDTSPYAAKLLPRTAPPDPRTPRIISKLLTLDYESKICKQAYPPGKHFTVPPFPNVTAVNVLGDFAIAADRLAIIDGEVDPWRPDTPHSEDAKPRPDTALRPFKLIPDAVHHYDEYGLADMFAEPPEILKIHNEMIIFVQDWLADFKAPDKV</sequence>
<dbReference type="RefSeq" id="XP_036627531.1">
    <property type="nucleotide sequence ID" value="XM_036780148.1"/>
</dbReference>
<feature type="signal peptide" evidence="6">
    <location>
        <begin position="1"/>
        <end position="29"/>
    </location>
</feature>
<feature type="chain" id="PRO_5034740041" description="Peptidase S28" evidence="6">
    <location>
        <begin position="30"/>
        <end position="566"/>
    </location>
</feature>
<evidence type="ECO:0000256" key="2">
    <source>
        <dbReference type="ARBA" id="ARBA00022670"/>
    </source>
</evidence>
<dbReference type="PANTHER" id="PTHR11010">
    <property type="entry name" value="PROTEASE S28 PRO-X CARBOXYPEPTIDASE-RELATED"/>
    <property type="match status" value="1"/>
</dbReference>
<dbReference type="AlphaFoldDB" id="A0A8H6ZN71"/>
<dbReference type="Gene3D" id="3.40.50.1820">
    <property type="entry name" value="alpha/beta hydrolase"/>
    <property type="match status" value="2"/>
</dbReference>
<evidence type="ECO:0000256" key="5">
    <source>
        <dbReference type="ARBA" id="ARBA00023180"/>
    </source>
</evidence>
<dbReference type="OrthoDB" id="2130629at2759"/>
<evidence type="ECO:0008006" key="9">
    <source>
        <dbReference type="Google" id="ProtNLM"/>
    </source>
</evidence>